<proteinExistence type="predicted"/>
<dbReference type="EMBL" id="JADJUC010000001">
    <property type="protein sequence ID" value="MBK8522647.1"/>
    <property type="molecule type" value="Genomic_DNA"/>
</dbReference>
<reference evidence="2" key="1">
    <citation type="submission" date="2020-10" db="EMBL/GenBank/DDBJ databases">
        <title>Connecting structure to function with the recovery of over 1000 high-quality activated sludge metagenome-assembled genomes encoding full-length rRNA genes using long-read sequencing.</title>
        <authorList>
            <person name="Singleton C.M."/>
            <person name="Petriglieri F."/>
            <person name="Kristensen J.M."/>
            <person name="Kirkegaard R.H."/>
            <person name="Michaelsen T.Y."/>
            <person name="Andersen M.H."/>
            <person name="Karst S.M."/>
            <person name="Dueholm M.S."/>
            <person name="Nielsen P.H."/>
            <person name="Albertsen M."/>
        </authorList>
    </citation>
    <scope>NUCLEOTIDE SEQUENCE</scope>
    <source>
        <strain evidence="2">Hirt_18-Q3-R61-65_BATAC.395</strain>
    </source>
</reference>
<comment type="caution">
    <text evidence="2">The sequence shown here is derived from an EMBL/GenBank/DDBJ whole genome shotgun (WGS) entry which is preliminary data.</text>
</comment>
<name>A0A9D7K0V5_9PROT</name>
<protein>
    <submittedName>
        <fullName evidence="2">Uncharacterized protein</fullName>
    </submittedName>
</protein>
<keyword evidence="1" id="KW-0175">Coiled coil</keyword>
<feature type="coiled-coil region" evidence="1">
    <location>
        <begin position="64"/>
        <end position="98"/>
    </location>
</feature>
<evidence type="ECO:0000313" key="3">
    <source>
        <dbReference type="Proteomes" id="UP000886689"/>
    </source>
</evidence>
<sequence length="115" mass="12958">MIEAIEQLTTDQKRHLAQEMGLTTMVAQWRAEDVLTEAKRRYEGTNSRVTSEKAKFDQIEAAERERFESRLAKFRQGLDAAEAEHAESTVALREAEVALNNLSVVTGDSYARATN</sequence>
<organism evidence="2 3">
    <name type="scientific">Candidatus Proximibacter danicus</name>
    <dbReference type="NCBI Taxonomy" id="2954365"/>
    <lineage>
        <taxon>Bacteria</taxon>
        <taxon>Pseudomonadati</taxon>
        <taxon>Pseudomonadota</taxon>
        <taxon>Betaproteobacteria</taxon>
        <taxon>Candidatus Proximibacter</taxon>
    </lineage>
</organism>
<accession>A0A9D7K0V5</accession>
<dbReference type="Proteomes" id="UP000886689">
    <property type="component" value="Unassembled WGS sequence"/>
</dbReference>
<evidence type="ECO:0000313" key="2">
    <source>
        <dbReference type="EMBL" id="MBK8522647.1"/>
    </source>
</evidence>
<evidence type="ECO:0000256" key="1">
    <source>
        <dbReference type="SAM" id="Coils"/>
    </source>
</evidence>
<gene>
    <name evidence="2" type="ORF">IPL58_00030</name>
</gene>
<dbReference type="AlphaFoldDB" id="A0A9D7K0V5"/>